<accession>A0A368PVD9</accession>
<proteinExistence type="predicted"/>
<sequence>MPSHLCLFDSWVDAAMANRAKESQRLAANGCGEGIDQVEARVQAVSGAMRHQKLQRRC</sequence>
<name>A0A368PVD9_SETIT</name>
<organism evidence="1">
    <name type="scientific">Setaria italica</name>
    <name type="common">Foxtail millet</name>
    <name type="synonym">Panicum italicum</name>
    <dbReference type="NCBI Taxonomy" id="4555"/>
    <lineage>
        <taxon>Eukaryota</taxon>
        <taxon>Viridiplantae</taxon>
        <taxon>Streptophyta</taxon>
        <taxon>Embryophyta</taxon>
        <taxon>Tracheophyta</taxon>
        <taxon>Spermatophyta</taxon>
        <taxon>Magnoliopsida</taxon>
        <taxon>Liliopsida</taxon>
        <taxon>Poales</taxon>
        <taxon>Poaceae</taxon>
        <taxon>PACMAD clade</taxon>
        <taxon>Panicoideae</taxon>
        <taxon>Panicodae</taxon>
        <taxon>Paniceae</taxon>
        <taxon>Cenchrinae</taxon>
        <taxon>Setaria</taxon>
    </lineage>
</organism>
<gene>
    <name evidence="1" type="ORF">SETIT_2G033900v2</name>
</gene>
<evidence type="ECO:0000313" key="1">
    <source>
        <dbReference type="EMBL" id="RCV09494.1"/>
    </source>
</evidence>
<reference evidence="1" key="1">
    <citation type="journal article" date="2012" name="Nat. Biotechnol.">
        <title>Reference genome sequence of the model plant Setaria.</title>
        <authorList>
            <person name="Bennetzen J.L."/>
            <person name="Schmutz J."/>
            <person name="Wang H."/>
            <person name="Percifield R."/>
            <person name="Hawkins J."/>
            <person name="Pontaroli A.C."/>
            <person name="Estep M."/>
            <person name="Feng L."/>
            <person name="Vaughn J.N."/>
            <person name="Grimwood J."/>
            <person name="Jenkins J."/>
            <person name="Barry K."/>
            <person name="Lindquist E."/>
            <person name="Hellsten U."/>
            <person name="Deshpande S."/>
            <person name="Wang X."/>
            <person name="Wu X."/>
            <person name="Mitros T."/>
            <person name="Triplett J."/>
            <person name="Yang X."/>
            <person name="Ye C.Y."/>
            <person name="Mauro-Herrera M."/>
            <person name="Wang L."/>
            <person name="Li P."/>
            <person name="Sharma M."/>
            <person name="Sharma R."/>
            <person name="Ronald P.C."/>
            <person name="Panaud O."/>
            <person name="Kellogg E.A."/>
            <person name="Brutnell T.P."/>
            <person name="Doust A.N."/>
            <person name="Tuskan G.A."/>
            <person name="Rokhsar D."/>
            <person name="Devos K.M."/>
        </authorList>
    </citation>
    <scope>NUCLEOTIDE SEQUENCE [LARGE SCALE GENOMIC DNA]</scope>
    <source>
        <strain evidence="1">Yugu1</strain>
    </source>
</reference>
<dbReference type="EMBL" id="CM003529">
    <property type="protein sequence ID" value="RCV09494.1"/>
    <property type="molecule type" value="Genomic_DNA"/>
</dbReference>
<protein>
    <submittedName>
        <fullName evidence="1">Uncharacterized protein</fullName>
    </submittedName>
</protein>
<dbReference type="AlphaFoldDB" id="A0A368PVD9"/>
<reference evidence="1" key="2">
    <citation type="submission" date="2015-07" db="EMBL/GenBank/DDBJ databases">
        <authorList>
            <person name="Noorani M."/>
        </authorList>
    </citation>
    <scope>NUCLEOTIDE SEQUENCE</scope>
    <source>
        <strain evidence="1">Yugu1</strain>
    </source>
</reference>